<evidence type="ECO:0000313" key="3">
    <source>
        <dbReference type="Proteomes" id="UP001596303"/>
    </source>
</evidence>
<dbReference type="Proteomes" id="UP001596303">
    <property type="component" value="Unassembled WGS sequence"/>
</dbReference>
<feature type="transmembrane region" description="Helical" evidence="1">
    <location>
        <begin position="14"/>
        <end position="36"/>
    </location>
</feature>
<feature type="transmembrane region" description="Helical" evidence="1">
    <location>
        <begin position="48"/>
        <end position="67"/>
    </location>
</feature>
<dbReference type="RefSeq" id="WP_377376184.1">
    <property type="nucleotide sequence ID" value="NZ_JBHSSW010000004.1"/>
</dbReference>
<name>A0ABW1S6U4_9PROT</name>
<reference evidence="3" key="1">
    <citation type="journal article" date="2019" name="Int. J. Syst. Evol. Microbiol.">
        <title>The Global Catalogue of Microorganisms (GCM) 10K type strain sequencing project: providing services to taxonomists for standard genome sequencing and annotation.</title>
        <authorList>
            <consortium name="The Broad Institute Genomics Platform"/>
            <consortium name="The Broad Institute Genome Sequencing Center for Infectious Disease"/>
            <person name="Wu L."/>
            <person name="Ma J."/>
        </authorList>
    </citation>
    <scope>NUCLEOTIDE SEQUENCE [LARGE SCALE GENOMIC DNA]</scope>
    <source>
        <strain evidence="3">CGMCC-1.15741</strain>
    </source>
</reference>
<dbReference type="EMBL" id="JBHSSW010000004">
    <property type="protein sequence ID" value="MFC6197382.1"/>
    <property type="molecule type" value="Genomic_DNA"/>
</dbReference>
<accession>A0ABW1S6U4</accession>
<evidence type="ECO:0008006" key="4">
    <source>
        <dbReference type="Google" id="ProtNLM"/>
    </source>
</evidence>
<protein>
    <recommendedName>
        <fullName evidence="4">GDT1 family protein</fullName>
    </recommendedName>
</protein>
<evidence type="ECO:0000313" key="2">
    <source>
        <dbReference type="EMBL" id="MFC6197382.1"/>
    </source>
</evidence>
<organism evidence="2 3">
    <name type="scientific">Ponticaulis profundi</name>
    <dbReference type="NCBI Taxonomy" id="2665222"/>
    <lineage>
        <taxon>Bacteria</taxon>
        <taxon>Pseudomonadati</taxon>
        <taxon>Pseudomonadota</taxon>
        <taxon>Alphaproteobacteria</taxon>
        <taxon>Hyphomonadales</taxon>
        <taxon>Hyphomonadaceae</taxon>
        <taxon>Ponticaulis</taxon>
    </lineage>
</organism>
<proteinExistence type="predicted"/>
<sequence length="123" mass="13041">MEALQDLFGNGIDLAAVASGAGLFGGGASTALVMLVSGAFKRFVIRTLMTAILTGVGFLFLLDYLGFEIVPPEELRSVSPQISPYGQSFDAAPGALPENGQEDARIQDGKRAYIVRSPFSRQD</sequence>
<comment type="caution">
    <text evidence="2">The sequence shown here is derived from an EMBL/GenBank/DDBJ whole genome shotgun (WGS) entry which is preliminary data.</text>
</comment>
<evidence type="ECO:0000256" key="1">
    <source>
        <dbReference type="SAM" id="Phobius"/>
    </source>
</evidence>
<keyword evidence="1" id="KW-0472">Membrane</keyword>
<keyword evidence="3" id="KW-1185">Reference proteome</keyword>
<keyword evidence="1" id="KW-1133">Transmembrane helix</keyword>
<gene>
    <name evidence="2" type="ORF">ACFQDM_04795</name>
</gene>
<keyword evidence="1" id="KW-0812">Transmembrane</keyword>